<name>A0A834MEV3_RHYFE</name>
<gene>
    <name evidence="8" type="ORF">GWI33_007482</name>
</gene>
<dbReference type="GO" id="GO:0005829">
    <property type="term" value="C:cytosol"/>
    <property type="evidence" value="ECO:0007669"/>
    <property type="project" value="TreeGrafter"/>
</dbReference>
<dbReference type="InterPro" id="IPR029041">
    <property type="entry name" value="FAD-linked_oxidoreductase-like"/>
</dbReference>
<keyword evidence="9" id="KW-1185">Reference proteome</keyword>
<dbReference type="InterPro" id="IPR003171">
    <property type="entry name" value="Mehydrof_redctse-like"/>
</dbReference>
<accession>A0A834MEV3</accession>
<comment type="caution">
    <text evidence="8">The sequence shown here is derived from an EMBL/GenBank/DDBJ whole genome shotgun (WGS) entry which is preliminary data.</text>
</comment>
<dbReference type="GO" id="GO:0004489">
    <property type="term" value="F:methylenetetrahydrofolate reductase [NAD(P)H] activity"/>
    <property type="evidence" value="ECO:0007669"/>
    <property type="project" value="InterPro"/>
</dbReference>
<dbReference type="Gene3D" id="3.20.20.220">
    <property type="match status" value="1"/>
</dbReference>
<dbReference type="SUPFAM" id="SSF51730">
    <property type="entry name" value="FAD-linked oxidoreductase"/>
    <property type="match status" value="1"/>
</dbReference>
<evidence type="ECO:0000256" key="1">
    <source>
        <dbReference type="ARBA" id="ARBA00001974"/>
    </source>
</evidence>
<dbReference type="CDD" id="cd00537">
    <property type="entry name" value="MTHFR"/>
    <property type="match status" value="1"/>
</dbReference>
<reference evidence="8" key="1">
    <citation type="submission" date="2020-08" db="EMBL/GenBank/DDBJ databases">
        <title>Genome sequencing and assembly of the red palm weevil Rhynchophorus ferrugineus.</title>
        <authorList>
            <person name="Dias G.B."/>
            <person name="Bergman C.M."/>
            <person name="Manee M."/>
        </authorList>
    </citation>
    <scope>NUCLEOTIDE SEQUENCE</scope>
    <source>
        <strain evidence="8">AA-2017</strain>
        <tissue evidence="8">Whole larva</tissue>
    </source>
</reference>
<dbReference type="Proteomes" id="UP000625711">
    <property type="component" value="Unassembled WGS sequence"/>
</dbReference>
<dbReference type="GO" id="GO:0009086">
    <property type="term" value="P:methionine biosynthetic process"/>
    <property type="evidence" value="ECO:0007669"/>
    <property type="project" value="TreeGrafter"/>
</dbReference>
<proteinExistence type="inferred from homology"/>
<keyword evidence="5" id="KW-0274">FAD</keyword>
<comment type="cofactor">
    <cofactor evidence="1">
        <name>FAD</name>
        <dbReference type="ChEBI" id="CHEBI:57692"/>
    </cofactor>
</comment>
<evidence type="ECO:0000313" key="9">
    <source>
        <dbReference type="Proteomes" id="UP000625711"/>
    </source>
</evidence>
<dbReference type="EMBL" id="JAACXV010000371">
    <property type="protein sequence ID" value="KAF7279286.1"/>
    <property type="molecule type" value="Genomic_DNA"/>
</dbReference>
<evidence type="ECO:0008006" key="10">
    <source>
        <dbReference type="Google" id="ProtNLM"/>
    </source>
</evidence>
<dbReference type="AlphaFoldDB" id="A0A834MEV3"/>
<dbReference type="PANTHER" id="PTHR45754:SF3">
    <property type="entry name" value="METHYLENETETRAHYDROFOLATE REDUCTASE (NADPH)"/>
    <property type="match status" value="1"/>
</dbReference>
<evidence type="ECO:0000256" key="6">
    <source>
        <dbReference type="ARBA" id="ARBA00023002"/>
    </source>
</evidence>
<evidence type="ECO:0000256" key="2">
    <source>
        <dbReference type="ARBA" id="ARBA00004777"/>
    </source>
</evidence>
<evidence type="ECO:0000256" key="3">
    <source>
        <dbReference type="ARBA" id="ARBA00006743"/>
    </source>
</evidence>
<dbReference type="UniPathway" id="UPA00193"/>
<organism evidence="8 9">
    <name type="scientific">Rhynchophorus ferrugineus</name>
    <name type="common">Red palm weevil</name>
    <name type="synonym">Curculio ferrugineus</name>
    <dbReference type="NCBI Taxonomy" id="354439"/>
    <lineage>
        <taxon>Eukaryota</taxon>
        <taxon>Metazoa</taxon>
        <taxon>Ecdysozoa</taxon>
        <taxon>Arthropoda</taxon>
        <taxon>Hexapoda</taxon>
        <taxon>Insecta</taxon>
        <taxon>Pterygota</taxon>
        <taxon>Neoptera</taxon>
        <taxon>Endopterygota</taxon>
        <taxon>Coleoptera</taxon>
        <taxon>Polyphaga</taxon>
        <taxon>Cucujiformia</taxon>
        <taxon>Curculionidae</taxon>
        <taxon>Dryophthorinae</taxon>
        <taxon>Rhynchophorus</taxon>
    </lineage>
</organism>
<keyword evidence="4" id="KW-0285">Flavoprotein</keyword>
<dbReference type="OrthoDB" id="16284at2759"/>
<sequence length="333" mass="37823">MVECRVKLVKVIRRLTFSHVQSRFNTLLVRMSGSTGNKNKPFWGNNILAVDKNQNPLSVEVSTTKEFNIDQLACINPHFVSVTWLGNKYLELPNLEAPAILLAQKLIEADLPVVLHLPGRNLSKDRLYEILSILKEKGIRYILAIQGDWAHTVEKEDSKCDFPYASDLVLFIKDNFADQFCVGVAAYPNLHMRCQSLEEDLKYLKQKIDNGAEFIITQAVFDYESLEKYALACREAGIEVPIFPGIFFIKSHKSLVNMAKWCEFKVPGEILSFVEANKDDAGLIRSYGFDLGNRLIRRILARGDLFAGVHIFSMNDVNFVELVAQEYKTPENA</sequence>
<evidence type="ECO:0000256" key="5">
    <source>
        <dbReference type="ARBA" id="ARBA00022827"/>
    </source>
</evidence>
<comment type="similarity">
    <text evidence="3">Belongs to the methylenetetrahydrofolate reductase family.</text>
</comment>
<comment type="pathway">
    <text evidence="2 7">One-carbon metabolism; tetrahydrofolate interconversion.</text>
</comment>
<evidence type="ECO:0000313" key="8">
    <source>
        <dbReference type="EMBL" id="KAF7279286.1"/>
    </source>
</evidence>
<evidence type="ECO:0000256" key="7">
    <source>
        <dbReference type="RuleBase" id="RU004254"/>
    </source>
</evidence>
<dbReference type="GO" id="GO:0071949">
    <property type="term" value="F:FAD binding"/>
    <property type="evidence" value="ECO:0007669"/>
    <property type="project" value="TreeGrafter"/>
</dbReference>
<protein>
    <recommendedName>
        <fullName evidence="10">Methylenetetrahydrofolate reductase (NAD(P)H)</fullName>
    </recommendedName>
</protein>
<dbReference type="GO" id="GO:0035999">
    <property type="term" value="P:tetrahydrofolate interconversion"/>
    <property type="evidence" value="ECO:0007669"/>
    <property type="project" value="UniProtKB-UniPathway"/>
</dbReference>
<dbReference type="PANTHER" id="PTHR45754">
    <property type="entry name" value="METHYLENETETRAHYDROFOLATE REDUCTASE"/>
    <property type="match status" value="1"/>
</dbReference>
<keyword evidence="6" id="KW-0560">Oxidoreductase</keyword>
<dbReference type="Pfam" id="PF02219">
    <property type="entry name" value="MTHFR"/>
    <property type="match status" value="1"/>
</dbReference>
<evidence type="ECO:0000256" key="4">
    <source>
        <dbReference type="ARBA" id="ARBA00022630"/>
    </source>
</evidence>